<dbReference type="Ensembl" id="ENSECRT00000032324.1">
    <property type="protein sequence ID" value="ENSECRP00000031653.1"/>
    <property type="gene ID" value="ENSECRG00000021435.1"/>
</dbReference>
<dbReference type="PRINTS" id="PR00258">
    <property type="entry name" value="SPERACTRCPTR"/>
</dbReference>
<accession>A0A8C4TMU1</accession>
<comment type="subcellular location">
    <subcellularLocation>
        <location evidence="1">Membrane</location>
        <topology evidence="1">Single-pass membrane protein</topology>
    </subcellularLocation>
</comment>
<feature type="compositionally biased region" description="Polar residues" evidence="10">
    <location>
        <begin position="527"/>
        <end position="536"/>
    </location>
</feature>
<evidence type="ECO:0000256" key="5">
    <source>
        <dbReference type="ARBA" id="ARBA00022989"/>
    </source>
</evidence>
<dbReference type="InterPro" id="IPR036772">
    <property type="entry name" value="SRCR-like_dom_sf"/>
</dbReference>
<dbReference type="InterPro" id="IPR001190">
    <property type="entry name" value="SRCR"/>
</dbReference>
<evidence type="ECO:0000256" key="3">
    <source>
        <dbReference type="ARBA" id="ARBA00022729"/>
    </source>
</evidence>
<dbReference type="GO" id="GO:0005886">
    <property type="term" value="C:plasma membrane"/>
    <property type="evidence" value="ECO:0007669"/>
    <property type="project" value="TreeGrafter"/>
</dbReference>
<dbReference type="Proteomes" id="UP000694620">
    <property type="component" value="Chromosome 13"/>
</dbReference>
<evidence type="ECO:0000256" key="8">
    <source>
        <dbReference type="ARBA" id="ARBA00023180"/>
    </source>
</evidence>
<reference evidence="14" key="1">
    <citation type="submission" date="2021-06" db="EMBL/GenBank/DDBJ databases">
        <authorList>
            <consortium name="Wellcome Sanger Institute Data Sharing"/>
        </authorList>
    </citation>
    <scope>NUCLEOTIDE SEQUENCE [LARGE SCALE GENOMIC DNA]</scope>
</reference>
<feature type="domain" description="SRCR" evidence="13">
    <location>
        <begin position="144"/>
        <end position="245"/>
    </location>
</feature>
<dbReference type="SMART" id="SM00202">
    <property type="entry name" value="SR"/>
    <property type="match status" value="2"/>
</dbReference>
<gene>
    <name evidence="14" type="primary">LOC114663492</name>
</gene>
<proteinExistence type="predicted"/>
<evidence type="ECO:0000256" key="9">
    <source>
        <dbReference type="PROSITE-ProRule" id="PRU00196"/>
    </source>
</evidence>
<reference evidence="14" key="3">
    <citation type="submission" date="2025-09" db="UniProtKB">
        <authorList>
            <consortium name="Ensembl"/>
        </authorList>
    </citation>
    <scope>IDENTIFICATION</scope>
</reference>
<evidence type="ECO:0000259" key="13">
    <source>
        <dbReference type="PROSITE" id="PS50287"/>
    </source>
</evidence>
<feature type="domain" description="SRCR" evidence="13">
    <location>
        <begin position="250"/>
        <end position="348"/>
    </location>
</feature>
<feature type="compositionally biased region" description="Polar residues" evidence="10">
    <location>
        <begin position="547"/>
        <end position="559"/>
    </location>
</feature>
<reference evidence="14" key="2">
    <citation type="submission" date="2025-08" db="UniProtKB">
        <authorList>
            <consortium name="Ensembl"/>
        </authorList>
    </citation>
    <scope>IDENTIFICATION</scope>
</reference>
<feature type="region of interest" description="Disordered" evidence="10">
    <location>
        <begin position="521"/>
        <end position="559"/>
    </location>
</feature>
<comment type="caution">
    <text evidence="9">Lacks conserved residue(s) required for the propagation of feature annotation.</text>
</comment>
<organism evidence="14 15">
    <name type="scientific">Erpetoichthys calabaricus</name>
    <name type="common">Rope fish</name>
    <name type="synonym">Calamoichthys calabaricus</name>
    <dbReference type="NCBI Taxonomy" id="27687"/>
    <lineage>
        <taxon>Eukaryota</taxon>
        <taxon>Metazoa</taxon>
        <taxon>Chordata</taxon>
        <taxon>Craniata</taxon>
        <taxon>Vertebrata</taxon>
        <taxon>Euteleostomi</taxon>
        <taxon>Actinopterygii</taxon>
        <taxon>Polypteriformes</taxon>
        <taxon>Polypteridae</taxon>
        <taxon>Erpetoichthys</taxon>
    </lineage>
</organism>
<sequence>MIPFLLIVFLASVSEGFQGNESDHAVNWTQSAVTNRTSTKKTESLRLVLLGGDNNCSGLLHGFYNGTWMPLLLSTNNSTTYVDLVCRNLSCGGTSLSQPPTQVEVGNPSGVLECYLNEEGQWNCTVPNITSKNKINVTCKGPALRLAGGEDACAGRVEVWEDGAWGTVCDDWWDLMDANVVCAQLNCGYATQMVMDGAKQFGSGSGHVLLDDVNCTGTEKFLWDCPALKHSGDCGHKEDVGVICSEHKALRLTGGLDRCSGIVEIHRNGTWGTVCNNGWGNEEVNIVCQQLGCGSSRTWKVNHSIAHHPTHLWYYMCLATHSSLWDCKEYFNNQNLCIGSRPAAAECNSSLGFNVTTPKISVTEQWTVVPTTEADNSLDNFLTPPVIGCFVLSFLLFLIIVLFIVLCCCVKKRNKMTVQQIGSSLQGVSVTNEKNDYRYIAECMKTTTEPANNNAASAATAPEITQPLNATDSSFESDYDEYDFSAEPAVSMSTFQNSLKNRTETRNPVPNTLLLETVMEEGAASPPSRNQQTASQADDETSSTSSGEDYQNEVTSTPKSWVTEENIPLVQLPVAKAVPQTAPQPAAWNQYITNSRNPSYNSIPEHCSDSSSTSSGENYENIGNSNFKKEIRGFSTGQPNIICEDSSSEDDYDDIANYVH</sequence>
<feature type="disulfide bond" evidence="9">
    <location>
        <begin position="215"/>
        <end position="225"/>
    </location>
</feature>
<dbReference type="GeneTree" id="ENSGT00940000161029"/>
<dbReference type="Gene3D" id="3.10.250.10">
    <property type="entry name" value="SRCR-like domain"/>
    <property type="match status" value="3"/>
</dbReference>
<protein>
    <submittedName>
        <fullName evidence="14">T-cell differentiation antigen CD6-like</fullName>
    </submittedName>
</protein>
<evidence type="ECO:0000256" key="1">
    <source>
        <dbReference type="ARBA" id="ARBA00004167"/>
    </source>
</evidence>
<evidence type="ECO:0000256" key="6">
    <source>
        <dbReference type="ARBA" id="ARBA00023136"/>
    </source>
</evidence>
<evidence type="ECO:0000256" key="7">
    <source>
        <dbReference type="ARBA" id="ARBA00023157"/>
    </source>
</evidence>
<name>A0A8C4TMU1_ERPCA</name>
<evidence type="ECO:0000313" key="14">
    <source>
        <dbReference type="Ensembl" id="ENSECRP00000031653.1"/>
    </source>
</evidence>
<dbReference type="FunFam" id="3.10.250.10:FF:000010">
    <property type="entry name" value="T-cell differentiation antigen CD6"/>
    <property type="match status" value="1"/>
</dbReference>
<feature type="region of interest" description="Disordered" evidence="10">
    <location>
        <begin position="638"/>
        <end position="660"/>
    </location>
</feature>
<feature type="chain" id="PRO_5034474434" evidence="12">
    <location>
        <begin position="17"/>
        <end position="660"/>
    </location>
</feature>
<keyword evidence="8" id="KW-0325">Glycoprotein</keyword>
<feature type="signal peptide" evidence="12">
    <location>
        <begin position="1"/>
        <end position="16"/>
    </location>
</feature>
<keyword evidence="3 12" id="KW-0732">Signal</keyword>
<dbReference type="Pfam" id="PF00530">
    <property type="entry name" value="SRCR"/>
    <property type="match status" value="2"/>
</dbReference>
<keyword evidence="7 9" id="KW-1015">Disulfide bond</keyword>
<keyword evidence="6 11" id="KW-0472">Membrane</keyword>
<evidence type="ECO:0000313" key="15">
    <source>
        <dbReference type="Proteomes" id="UP000694620"/>
    </source>
</evidence>
<evidence type="ECO:0000256" key="12">
    <source>
        <dbReference type="SAM" id="SignalP"/>
    </source>
</evidence>
<feature type="compositionally biased region" description="Polar residues" evidence="10">
    <location>
        <begin position="609"/>
        <end position="621"/>
    </location>
</feature>
<dbReference type="PROSITE" id="PS50287">
    <property type="entry name" value="SRCR_2"/>
    <property type="match status" value="3"/>
</dbReference>
<keyword evidence="5 11" id="KW-1133">Transmembrane helix</keyword>
<evidence type="ECO:0000256" key="10">
    <source>
        <dbReference type="SAM" id="MobiDB-lite"/>
    </source>
</evidence>
<dbReference type="GO" id="GO:0004252">
    <property type="term" value="F:serine-type endopeptidase activity"/>
    <property type="evidence" value="ECO:0007669"/>
    <property type="project" value="TreeGrafter"/>
</dbReference>
<dbReference type="SUPFAM" id="SSF56487">
    <property type="entry name" value="SRCR-like"/>
    <property type="match status" value="3"/>
</dbReference>
<keyword evidence="4" id="KW-0677">Repeat</keyword>
<feature type="domain" description="SRCR" evidence="13">
    <location>
        <begin position="47"/>
        <end position="140"/>
    </location>
</feature>
<dbReference type="AlphaFoldDB" id="A0A8C4TMU1"/>
<keyword evidence="15" id="KW-1185">Reference proteome</keyword>
<feature type="compositionally biased region" description="Low complexity" evidence="10">
    <location>
        <begin position="452"/>
        <end position="463"/>
    </location>
</feature>
<dbReference type="GO" id="GO:0031638">
    <property type="term" value="P:zymogen activation"/>
    <property type="evidence" value="ECO:0007669"/>
    <property type="project" value="TreeGrafter"/>
</dbReference>
<feature type="region of interest" description="Disordered" evidence="10">
    <location>
        <begin position="599"/>
        <end position="621"/>
    </location>
</feature>
<evidence type="ECO:0000256" key="2">
    <source>
        <dbReference type="ARBA" id="ARBA00022692"/>
    </source>
</evidence>
<dbReference type="FunFam" id="3.10.250.10:FF:000016">
    <property type="entry name" value="Scavenger receptor cysteine-rich protein type 12"/>
    <property type="match status" value="1"/>
</dbReference>
<evidence type="ECO:0000256" key="4">
    <source>
        <dbReference type="ARBA" id="ARBA00022737"/>
    </source>
</evidence>
<feature type="disulfide bond" evidence="9">
    <location>
        <begin position="317"/>
        <end position="327"/>
    </location>
</feature>
<evidence type="ECO:0000256" key="11">
    <source>
        <dbReference type="SAM" id="Phobius"/>
    </source>
</evidence>
<feature type="transmembrane region" description="Helical" evidence="11">
    <location>
        <begin position="390"/>
        <end position="410"/>
    </location>
</feature>
<dbReference type="PROSITE" id="PS00420">
    <property type="entry name" value="SRCR_1"/>
    <property type="match status" value="1"/>
</dbReference>
<dbReference type="PANTHER" id="PTHR48071:SF24">
    <property type="entry name" value="DELETED IN MALIGNANT BRAIN TUMORS 1 PROTEIN-LIKE"/>
    <property type="match status" value="1"/>
</dbReference>
<feature type="region of interest" description="Disordered" evidence="10">
    <location>
        <begin position="452"/>
        <end position="472"/>
    </location>
</feature>
<keyword evidence="2 11" id="KW-0812">Transmembrane</keyword>
<dbReference type="PANTHER" id="PTHR48071">
    <property type="entry name" value="SRCR DOMAIN-CONTAINING PROTEIN"/>
    <property type="match status" value="1"/>
</dbReference>